<dbReference type="Pfam" id="PF07687">
    <property type="entry name" value="M20_dimer"/>
    <property type="match status" value="1"/>
</dbReference>
<evidence type="ECO:0000256" key="6">
    <source>
        <dbReference type="ARBA" id="ARBA00023211"/>
    </source>
</evidence>
<organism evidence="10 11">
    <name type="scientific">Henriciella mobilis</name>
    <dbReference type="NCBI Taxonomy" id="2305467"/>
    <lineage>
        <taxon>Bacteria</taxon>
        <taxon>Pseudomonadati</taxon>
        <taxon>Pseudomonadota</taxon>
        <taxon>Alphaproteobacteria</taxon>
        <taxon>Hyphomonadales</taxon>
        <taxon>Hyphomonadaceae</taxon>
        <taxon>Henriciella</taxon>
    </lineage>
</organism>
<keyword evidence="4 7" id="KW-0479">Metal-binding</keyword>
<evidence type="ECO:0000313" key="10">
    <source>
        <dbReference type="EMBL" id="RIJ33001.1"/>
    </source>
</evidence>
<dbReference type="PIRSF" id="PIRSF001235">
    <property type="entry name" value="Amidase_carbamoylase"/>
    <property type="match status" value="1"/>
</dbReference>
<comment type="caution">
    <text evidence="10">The sequence shown here is derived from an EMBL/GenBank/DDBJ whole genome shotgun (WGS) entry which is preliminary data.</text>
</comment>
<dbReference type="PANTHER" id="PTHR32494">
    <property type="entry name" value="ALLANTOATE DEIMINASE-RELATED"/>
    <property type="match status" value="1"/>
</dbReference>
<comment type="cofactor">
    <cofactor evidence="7">
        <name>Zn(2+)</name>
        <dbReference type="ChEBI" id="CHEBI:29105"/>
    </cofactor>
    <text evidence="7">Binds 2 Zn(2+) ions per subunit.</text>
</comment>
<keyword evidence="5 10" id="KW-0378">Hydrolase</keyword>
<feature type="binding site" evidence="7">
    <location>
        <position position="93"/>
    </location>
    <ligand>
        <name>Zn(2+)</name>
        <dbReference type="ChEBI" id="CHEBI:29105"/>
        <label>2</label>
    </ligand>
</feature>
<evidence type="ECO:0000256" key="7">
    <source>
        <dbReference type="PIRSR" id="PIRSR001235-1"/>
    </source>
</evidence>
<dbReference type="InterPro" id="IPR002933">
    <property type="entry name" value="Peptidase_M20"/>
</dbReference>
<dbReference type="NCBIfam" id="TIGR01879">
    <property type="entry name" value="hydantase"/>
    <property type="match status" value="1"/>
</dbReference>
<dbReference type="CDD" id="cd03884">
    <property type="entry name" value="M20_bAS"/>
    <property type="match status" value="1"/>
</dbReference>
<dbReference type="InterPro" id="IPR036264">
    <property type="entry name" value="Bact_exopeptidase_dim_dom"/>
</dbReference>
<feature type="binding site" evidence="7">
    <location>
        <position position="82"/>
    </location>
    <ligand>
        <name>Zn(2+)</name>
        <dbReference type="ChEBI" id="CHEBI:29105"/>
        <label>1</label>
    </ligand>
</feature>
<evidence type="ECO:0000256" key="8">
    <source>
        <dbReference type="PIRSR" id="PIRSR001235-2"/>
    </source>
</evidence>
<evidence type="ECO:0000256" key="4">
    <source>
        <dbReference type="ARBA" id="ARBA00022723"/>
    </source>
</evidence>
<feature type="binding site" evidence="7">
    <location>
        <position position="198"/>
    </location>
    <ligand>
        <name>Zn(2+)</name>
        <dbReference type="ChEBI" id="CHEBI:29105"/>
        <label>1</label>
    </ligand>
</feature>
<dbReference type="SUPFAM" id="SSF55031">
    <property type="entry name" value="Bacterial exopeptidase dimerisation domain"/>
    <property type="match status" value="1"/>
</dbReference>
<comment type="subunit">
    <text evidence="3">Homodimer.</text>
</comment>
<evidence type="ECO:0000313" key="11">
    <source>
        <dbReference type="Proteomes" id="UP000266385"/>
    </source>
</evidence>
<keyword evidence="7" id="KW-0862">Zinc</keyword>
<dbReference type="Gene3D" id="3.30.70.360">
    <property type="match status" value="1"/>
</dbReference>
<proteinExistence type="inferred from homology"/>
<feature type="binding site" evidence="7">
    <location>
        <position position="128"/>
    </location>
    <ligand>
        <name>Zn(2+)</name>
        <dbReference type="ChEBI" id="CHEBI:29105"/>
        <label>2</label>
    </ligand>
</feature>
<dbReference type="NCBIfam" id="NF006775">
    <property type="entry name" value="PRK09290.2-5"/>
    <property type="match status" value="1"/>
</dbReference>
<keyword evidence="11" id="KW-1185">Reference proteome</keyword>
<feature type="binding site" evidence="7">
    <location>
        <position position="93"/>
    </location>
    <ligand>
        <name>Zn(2+)</name>
        <dbReference type="ChEBI" id="CHEBI:29105"/>
        <label>1</label>
    </ligand>
</feature>
<dbReference type="AlphaFoldDB" id="A0A399RQ95"/>
<dbReference type="EMBL" id="QWFX01000005">
    <property type="protein sequence ID" value="RIJ33001.1"/>
    <property type="molecule type" value="Genomic_DNA"/>
</dbReference>
<comment type="cofactor">
    <cofactor evidence="1">
        <name>Mn(2+)</name>
        <dbReference type="ChEBI" id="CHEBI:29035"/>
    </cofactor>
</comment>
<evidence type="ECO:0000259" key="9">
    <source>
        <dbReference type="Pfam" id="PF07687"/>
    </source>
</evidence>
<dbReference type="Proteomes" id="UP000266385">
    <property type="component" value="Unassembled WGS sequence"/>
</dbReference>
<dbReference type="PANTHER" id="PTHR32494:SF19">
    <property type="entry name" value="ALLANTOATE DEIMINASE-RELATED"/>
    <property type="match status" value="1"/>
</dbReference>
<dbReference type="InterPro" id="IPR011650">
    <property type="entry name" value="Peptidase_M20_dimer"/>
</dbReference>
<dbReference type="SUPFAM" id="SSF53187">
    <property type="entry name" value="Zn-dependent exopeptidases"/>
    <property type="match status" value="1"/>
</dbReference>
<accession>A0A399RQ95</accession>
<dbReference type="Gene3D" id="3.40.630.10">
    <property type="entry name" value="Zn peptidases"/>
    <property type="match status" value="1"/>
</dbReference>
<sequence length="427" mass="45715">MVNASGTRAVARCEELGVAPYSVTDDFLYRGYLSAAHAAAVNRTAEWMREAGMSVRMDTAGNLIGRYEASQAGRKALLIGSHIDTVRNGGRYDGVLGVMLAIECVAYLNETGRRLPFAIEVIAFGDEEGSRFPVAMLCSRAVIGQDVTGTPDLVDGDDISLAEALDTFEHSITIPMPEGRLSASRRHPGDILGYLEAHIEQGPVLEAENLSVGAVSGIAAQLRFEYTLKGEAGHAGTNAMHLRRDALAGAAEIMVEIEKLARSGAPDEVATVGSIQALPGAANVVPGEVKFMLDVRAGDDERRNLLSDRIRTVARDICEQRRLSLSIRKLQDLAASPSDPGFVQMMEDALEATGHPRKTLVSGAGHDAMILSELCPSVMLFIRCAGGVSHNPAEKVDPADADEALEVMLKFLDLMEARADAQFVQTD</sequence>
<dbReference type="GO" id="GO:0046872">
    <property type="term" value="F:metal ion binding"/>
    <property type="evidence" value="ECO:0007669"/>
    <property type="project" value="UniProtKB-KW"/>
</dbReference>
<gene>
    <name evidence="10" type="ORF">D1223_03915</name>
</gene>
<evidence type="ECO:0000256" key="2">
    <source>
        <dbReference type="ARBA" id="ARBA00006153"/>
    </source>
</evidence>
<feature type="binding site" evidence="8">
    <location>
        <position position="296"/>
    </location>
    <ligand>
        <name>allantoate</name>
        <dbReference type="ChEBI" id="CHEBI:17536"/>
    </ligand>
</feature>
<dbReference type="InterPro" id="IPR010158">
    <property type="entry name" value="Amidase_Cbmase"/>
</dbReference>
<protein>
    <submittedName>
        <fullName evidence="10">Allantoate amidohydrolase</fullName>
    </submittedName>
</protein>
<evidence type="ECO:0000256" key="1">
    <source>
        <dbReference type="ARBA" id="ARBA00001936"/>
    </source>
</evidence>
<evidence type="ECO:0000256" key="5">
    <source>
        <dbReference type="ARBA" id="ARBA00022801"/>
    </source>
</evidence>
<dbReference type="OrthoDB" id="9808195at2"/>
<feature type="binding site" evidence="7">
    <location>
        <position position="390"/>
    </location>
    <ligand>
        <name>Zn(2+)</name>
        <dbReference type="ChEBI" id="CHEBI:29105"/>
        <label>2</label>
    </ligand>
</feature>
<keyword evidence="6" id="KW-0464">Manganese</keyword>
<feature type="binding site" evidence="8">
    <location>
        <position position="223"/>
    </location>
    <ligand>
        <name>allantoate</name>
        <dbReference type="ChEBI" id="CHEBI:17536"/>
    </ligand>
</feature>
<feature type="binding site" evidence="8">
    <location>
        <position position="283"/>
    </location>
    <ligand>
        <name>allantoate</name>
        <dbReference type="ChEBI" id="CHEBI:17536"/>
    </ligand>
</feature>
<dbReference type="Pfam" id="PF01546">
    <property type="entry name" value="Peptidase_M20"/>
    <property type="match status" value="1"/>
</dbReference>
<dbReference type="RefSeq" id="WP_119375080.1">
    <property type="nucleotide sequence ID" value="NZ_QWFX01000005.1"/>
</dbReference>
<comment type="similarity">
    <text evidence="2">Belongs to the peptidase M20 family.</text>
</comment>
<evidence type="ECO:0000256" key="3">
    <source>
        <dbReference type="ARBA" id="ARBA00011738"/>
    </source>
</evidence>
<feature type="domain" description="Peptidase M20 dimerisation" evidence="9">
    <location>
        <begin position="223"/>
        <end position="319"/>
    </location>
</feature>
<reference evidence="10 11" key="1">
    <citation type="submission" date="2018-08" db="EMBL/GenBank/DDBJ databases">
        <title>Henriciella mobilis sp. nov., isolated from seawater.</title>
        <authorList>
            <person name="Cheng H."/>
            <person name="Wu Y.-H."/>
            <person name="Xu X.-W."/>
            <person name="Guo L.-L."/>
        </authorList>
    </citation>
    <scope>NUCLEOTIDE SEQUENCE [LARGE SCALE GENOMIC DNA]</scope>
    <source>
        <strain evidence="10 11">JN25</strain>
    </source>
</reference>
<dbReference type="GO" id="GO:0016813">
    <property type="term" value="F:hydrolase activity, acting on carbon-nitrogen (but not peptide) bonds, in linear amidines"/>
    <property type="evidence" value="ECO:0007669"/>
    <property type="project" value="InterPro"/>
</dbReference>
<name>A0A399RQ95_9PROT</name>